<keyword evidence="4" id="KW-0812">Transmembrane</keyword>
<evidence type="ECO:0000256" key="1">
    <source>
        <dbReference type="ARBA" id="ARBA00004651"/>
    </source>
</evidence>
<evidence type="ECO:0000256" key="6">
    <source>
        <dbReference type="ARBA" id="ARBA00023136"/>
    </source>
</evidence>
<dbReference type="GO" id="GO:0005886">
    <property type="term" value="C:plasma membrane"/>
    <property type="evidence" value="ECO:0007669"/>
    <property type="project" value="UniProtKB-SubCell"/>
</dbReference>
<dbReference type="InterPro" id="IPR027417">
    <property type="entry name" value="P-loop_NTPase"/>
</dbReference>
<comment type="subcellular location">
    <subcellularLocation>
        <location evidence="1">Cell membrane</location>
        <topology evidence="1">Multi-pass membrane protein</topology>
    </subcellularLocation>
</comment>
<feature type="non-terminal residue" evidence="7">
    <location>
        <position position="296"/>
    </location>
</feature>
<protein>
    <submittedName>
        <fullName evidence="7">Conjugal transfer protein</fullName>
    </submittedName>
</protein>
<gene>
    <name evidence="7" type="ORF">FK530_24325</name>
</gene>
<evidence type="ECO:0000256" key="4">
    <source>
        <dbReference type="ARBA" id="ARBA00022692"/>
    </source>
</evidence>
<evidence type="ECO:0000313" key="7">
    <source>
        <dbReference type="EMBL" id="TWS23853.1"/>
    </source>
</evidence>
<dbReference type="SUPFAM" id="SSF52540">
    <property type="entry name" value="P-loop containing nucleoside triphosphate hydrolases"/>
    <property type="match status" value="1"/>
</dbReference>
<dbReference type="InterPro" id="IPR003688">
    <property type="entry name" value="TraG/VirD4"/>
</dbReference>
<keyword evidence="5" id="KW-1133">Transmembrane helix</keyword>
<proteinExistence type="inferred from homology"/>
<evidence type="ECO:0000256" key="2">
    <source>
        <dbReference type="ARBA" id="ARBA00008806"/>
    </source>
</evidence>
<keyword evidence="3" id="KW-1003">Cell membrane</keyword>
<organism evidence="7 8">
    <name type="scientific">Tsukamurella conjunctivitidis</name>
    <dbReference type="NCBI Taxonomy" id="2592068"/>
    <lineage>
        <taxon>Bacteria</taxon>
        <taxon>Bacillati</taxon>
        <taxon>Actinomycetota</taxon>
        <taxon>Actinomycetes</taxon>
        <taxon>Mycobacteriales</taxon>
        <taxon>Tsukamurellaceae</taxon>
        <taxon>Tsukamurella</taxon>
    </lineage>
</organism>
<comment type="caution">
    <text evidence="7">The sequence shown here is derived from an EMBL/GenBank/DDBJ whole genome shotgun (WGS) entry which is preliminary data.</text>
</comment>
<dbReference type="InterPro" id="IPR051539">
    <property type="entry name" value="T4SS-coupling_protein"/>
</dbReference>
<dbReference type="RefSeq" id="WP_158645198.1">
    <property type="nucleotide sequence ID" value="NZ_VIGX01000058.1"/>
</dbReference>
<dbReference type="PANTHER" id="PTHR37937">
    <property type="entry name" value="CONJUGATIVE TRANSFER: DNA TRANSPORT"/>
    <property type="match status" value="1"/>
</dbReference>
<sequence>MGRGRDVEDLSRKSVTAKAERLGVSGAPGVPIGRTVAASQQLYGSWEDMHIDIWGPRTGKTTSRAVPAILDAPGAVLVTSNKRDVVDATRDVRSEAGPVWVFDPQSIALEEPIWWWNPLSYVTDEVKAARLAEHFASGSRDPGAKTDAYFDPAGQDLLAGLLLAAALDDRPITDVYTWLTRPTDETAVDILREHDFALTADQVAGVVSAPEKQRGGIFGTAMQMASCLTNRQVARWVTPQGAADPRKQFSPDDFVRADGGTLYSLSKEGRGTAGPLVTALTVAVVEAAEELVSRSA</sequence>
<dbReference type="EMBL" id="VIGX01000058">
    <property type="protein sequence ID" value="TWS23853.1"/>
    <property type="molecule type" value="Genomic_DNA"/>
</dbReference>
<dbReference type="AlphaFoldDB" id="A0A5C5RMZ1"/>
<feature type="non-terminal residue" evidence="7">
    <location>
        <position position="1"/>
    </location>
</feature>
<dbReference type="OrthoDB" id="226701at2"/>
<name>A0A5C5RMZ1_9ACTN</name>
<comment type="similarity">
    <text evidence="2">Belongs to the VirD4/TraG family.</text>
</comment>
<keyword evidence="6" id="KW-0472">Membrane</keyword>
<evidence type="ECO:0000256" key="5">
    <source>
        <dbReference type="ARBA" id="ARBA00022989"/>
    </source>
</evidence>
<dbReference type="Pfam" id="PF02534">
    <property type="entry name" value="T4SS-DNA_transf"/>
    <property type="match status" value="1"/>
</dbReference>
<dbReference type="Proteomes" id="UP000319375">
    <property type="component" value="Unassembled WGS sequence"/>
</dbReference>
<keyword evidence="8" id="KW-1185">Reference proteome</keyword>
<dbReference type="PANTHER" id="PTHR37937:SF1">
    <property type="entry name" value="CONJUGATIVE TRANSFER: DNA TRANSPORT"/>
    <property type="match status" value="1"/>
</dbReference>
<reference evidence="7 8" key="1">
    <citation type="submission" date="2019-06" db="EMBL/GenBank/DDBJ databases">
        <title>Tsukamurella conjunctivitidis sp. nov., Tsukamurella assacharolytica sp. nov. and Tsukamurella sputae sp. nov. isolated from patients with conjunctivitis, bacteraemia (lymphoma) and respiratory infection (sputum) in Hong Kong.</title>
        <authorList>
            <person name="Teng J.L.L."/>
            <person name="Lee H.H."/>
            <person name="Fong J.Y.H."/>
            <person name="Fok K.M.N."/>
            <person name="Lau S.K.P."/>
            <person name="Woo P.C.Y."/>
        </authorList>
    </citation>
    <scope>NUCLEOTIDE SEQUENCE [LARGE SCALE GENOMIC DNA]</scope>
    <source>
        <strain evidence="7 8">HKU72</strain>
    </source>
</reference>
<accession>A0A5C5RMZ1</accession>
<evidence type="ECO:0000313" key="8">
    <source>
        <dbReference type="Proteomes" id="UP000319375"/>
    </source>
</evidence>
<evidence type="ECO:0000256" key="3">
    <source>
        <dbReference type="ARBA" id="ARBA00022475"/>
    </source>
</evidence>